<evidence type="ECO:0000313" key="1">
    <source>
        <dbReference type="EMBL" id="CAH2016382.1"/>
    </source>
</evidence>
<evidence type="ECO:0000313" key="2">
    <source>
        <dbReference type="Proteomes" id="UP001152888"/>
    </source>
</evidence>
<dbReference type="EMBL" id="CAKOFQ010008882">
    <property type="protein sequence ID" value="CAH2016382.1"/>
    <property type="molecule type" value="Genomic_DNA"/>
</dbReference>
<reference evidence="1" key="1">
    <citation type="submission" date="2022-03" db="EMBL/GenBank/DDBJ databases">
        <authorList>
            <person name="Sayadi A."/>
        </authorList>
    </citation>
    <scope>NUCLEOTIDE SEQUENCE</scope>
</reference>
<name>A0A9P0QB47_ACAOB</name>
<dbReference type="Proteomes" id="UP001152888">
    <property type="component" value="Unassembled WGS sequence"/>
</dbReference>
<gene>
    <name evidence="1" type="ORF">ACAOBT_LOCUS35319</name>
</gene>
<sequence length="65" mass="8144">MSISMQVLETIFEVILQVRDYFYMTFLVDFEISFLKLKLFDKRFYIRNHFCWFFVSPLKLQTRFI</sequence>
<proteinExistence type="predicted"/>
<comment type="caution">
    <text evidence="1">The sequence shown here is derived from an EMBL/GenBank/DDBJ whole genome shotgun (WGS) entry which is preliminary data.</text>
</comment>
<protein>
    <submittedName>
        <fullName evidence="1">Uncharacterized protein</fullName>
    </submittedName>
</protein>
<keyword evidence="2" id="KW-1185">Reference proteome</keyword>
<organism evidence="1 2">
    <name type="scientific">Acanthoscelides obtectus</name>
    <name type="common">Bean weevil</name>
    <name type="synonym">Bruchus obtectus</name>
    <dbReference type="NCBI Taxonomy" id="200917"/>
    <lineage>
        <taxon>Eukaryota</taxon>
        <taxon>Metazoa</taxon>
        <taxon>Ecdysozoa</taxon>
        <taxon>Arthropoda</taxon>
        <taxon>Hexapoda</taxon>
        <taxon>Insecta</taxon>
        <taxon>Pterygota</taxon>
        <taxon>Neoptera</taxon>
        <taxon>Endopterygota</taxon>
        <taxon>Coleoptera</taxon>
        <taxon>Polyphaga</taxon>
        <taxon>Cucujiformia</taxon>
        <taxon>Chrysomeloidea</taxon>
        <taxon>Chrysomelidae</taxon>
        <taxon>Bruchinae</taxon>
        <taxon>Bruchini</taxon>
        <taxon>Acanthoscelides</taxon>
    </lineage>
</organism>
<accession>A0A9P0QB47</accession>
<dbReference type="AlphaFoldDB" id="A0A9P0QB47"/>